<dbReference type="AlphaFoldDB" id="A0AAE2BS12"/>
<organism evidence="1 2">
    <name type="scientific">Sesamum angolense</name>
    <dbReference type="NCBI Taxonomy" id="2727404"/>
    <lineage>
        <taxon>Eukaryota</taxon>
        <taxon>Viridiplantae</taxon>
        <taxon>Streptophyta</taxon>
        <taxon>Embryophyta</taxon>
        <taxon>Tracheophyta</taxon>
        <taxon>Spermatophyta</taxon>
        <taxon>Magnoliopsida</taxon>
        <taxon>eudicotyledons</taxon>
        <taxon>Gunneridae</taxon>
        <taxon>Pentapetalae</taxon>
        <taxon>asterids</taxon>
        <taxon>lamiids</taxon>
        <taxon>Lamiales</taxon>
        <taxon>Pedaliaceae</taxon>
        <taxon>Sesamum</taxon>
    </lineage>
</organism>
<proteinExistence type="predicted"/>
<evidence type="ECO:0000313" key="1">
    <source>
        <dbReference type="EMBL" id="KAK4395672.1"/>
    </source>
</evidence>
<evidence type="ECO:0000313" key="2">
    <source>
        <dbReference type="Proteomes" id="UP001289374"/>
    </source>
</evidence>
<accession>A0AAE2BS12</accession>
<dbReference type="EMBL" id="JACGWL010000009">
    <property type="protein sequence ID" value="KAK4395672.1"/>
    <property type="molecule type" value="Genomic_DNA"/>
</dbReference>
<dbReference type="SUPFAM" id="SSF53098">
    <property type="entry name" value="Ribonuclease H-like"/>
    <property type="match status" value="1"/>
</dbReference>
<dbReference type="PANTHER" id="PTHR48475:SF1">
    <property type="entry name" value="RNASE H TYPE-1 DOMAIN-CONTAINING PROTEIN"/>
    <property type="match status" value="1"/>
</dbReference>
<dbReference type="PANTHER" id="PTHR48475">
    <property type="entry name" value="RIBONUCLEASE H"/>
    <property type="match status" value="1"/>
</dbReference>
<dbReference type="GO" id="GO:0003676">
    <property type="term" value="F:nucleic acid binding"/>
    <property type="evidence" value="ECO:0007669"/>
    <property type="project" value="InterPro"/>
</dbReference>
<dbReference type="Gene3D" id="3.30.420.10">
    <property type="entry name" value="Ribonuclease H-like superfamily/Ribonuclease H"/>
    <property type="match status" value="1"/>
</dbReference>
<dbReference type="Proteomes" id="UP001289374">
    <property type="component" value="Unassembled WGS sequence"/>
</dbReference>
<reference evidence="1" key="1">
    <citation type="submission" date="2020-06" db="EMBL/GenBank/DDBJ databases">
        <authorList>
            <person name="Li T."/>
            <person name="Hu X."/>
            <person name="Zhang T."/>
            <person name="Song X."/>
            <person name="Zhang H."/>
            <person name="Dai N."/>
            <person name="Sheng W."/>
            <person name="Hou X."/>
            <person name="Wei L."/>
        </authorList>
    </citation>
    <scope>NUCLEOTIDE SEQUENCE</scope>
    <source>
        <strain evidence="1">K16</strain>
        <tissue evidence="1">Leaf</tissue>
    </source>
</reference>
<reference evidence="1" key="2">
    <citation type="journal article" date="2024" name="Plant">
        <title>Genomic evolution and insights into agronomic trait innovations of Sesamum species.</title>
        <authorList>
            <person name="Miao H."/>
            <person name="Wang L."/>
            <person name="Qu L."/>
            <person name="Liu H."/>
            <person name="Sun Y."/>
            <person name="Le M."/>
            <person name="Wang Q."/>
            <person name="Wei S."/>
            <person name="Zheng Y."/>
            <person name="Lin W."/>
            <person name="Duan Y."/>
            <person name="Cao H."/>
            <person name="Xiong S."/>
            <person name="Wang X."/>
            <person name="Wei L."/>
            <person name="Li C."/>
            <person name="Ma Q."/>
            <person name="Ju M."/>
            <person name="Zhao R."/>
            <person name="Li G."/>
            <person name="Mu C."/>
            <person name="Tian Q."/>
            <person name="Mei H."/>
            <person name="Zhang T."/>
            <person name="Gao T."/>
            <person name="Zhang H."/>
        </authorList>
    </citation>
    <scope>NUCLEOTIDE SEQUENCE</scope>
    <source>
        <strain evidence="1">K16</strain>
    </source>
</reference>
<dbReference type="InterPro" id="IPR012337">
    <property type="entry name" value="RNaseH-like_sf"/>
</dbReference>
<sequence length="169" mass="19315">MYNVAVNGLAEVFNKTLCNLLKNIVSKSKRDWYGKIGEALWAYRTTHLTTTQATSYSSIYGIKAVFPLENQIPSLRITVQEELTAEDNSRLSSHDDEKVRPQLFQIGDLVLAVRQPIALTQRMGNKFMSKWDNPYVVKEIYTNGAYKLVDKGGLWIGTINGKFLKRYYL</sequence>
<protein>
    <submittedName>
        <fullName evidence="1">Uncharacterized protein</fullName>
    </submittedName>
</protein>
<comment type="caution">
    <text evidence="1">The sequence shown here is derived from an EMBL/GenBank/DDBJ whole genome shotgun (WGS) entry which is preliminary data.</text>
</comment>
<gene>
    <name evidence="1" type="ORF">Sango_1721500</name>
</gene>
<name>A0AAE2BS12_9LAMI</name>
<dbReference type="InterPro" id="IPR036397">
    <property type="entry name" value="RNaseH_sf"/>
</dbReference>
<keyword evidence="2" id="KW-1185">Reference proteome</keyword>